<dbReference type="Proteomes" id="UP000799429">
    <property type="component" value="Unassembled WGS sequence"/>
</dbReference>
<dbReference type="InterPro" id="IPR029130">
    <property type="entry name" value="Acid_ceramidase_N"/>
</dbReference>
<name>A0A9P4SEL2_9PEZI</name>
<feature type="domain" description="Acid ceramidase N-terminal" evidence="2">
    <location>
        <begin position="7"/>
        <end position="60"/>
    </location>
</feature>
<comment type="caution">
    <text evidence="3">The sequence shown here is derived from an EMBL/GenBank/DDBJ whole genome shotgun (WGS) entry which is preliminary data.</text>
</comment>
<dbReference type="Pfam" id="PF15508">
    <property type="entry name" value="NAAA-beta"/>
    <property type="match status" value="1"/>
</dbReference>
<accession>A0A9P4SEL2</accession>
<dbReference type="EC" id="3.5.1.23" evidence="1"/>
<dbReference type="PANTHER" id="PTHR28583:SF1">
    <property type="entry name" value="ACID CERAMIDASE"/>
    <property type="match status" value="1"/>
</dbReference>
<dbReference type="PANTHER" id="PTHR28583">
    <property type="entry name" value="ACID AMIDASE"/>
    <property type="match status" value="1"/>
</dbReference>
<sequence>MHKGNNTPPLYRIDLLKPPSERYTEVVKDFEPELLNLVSLFQEVVEALRLPLKPIQLLSKLFLRRLYEQDQLEEIRGIAKQIKIELYLLVALNVLLDTFMGCTSGGVRVRPTKDEAGGSRMMHFRTLDWGMDALRKVVVQFEYVVKGEVVARTISYVGFVGCLTGVRKGLSISLNFRPNHNDTNSLVANTRFYFNHLLVLLGLRPSISSILRSYILPQYKVVQKAVSKEQSMTCSQSLKDILETLPSQHSTAAYLIFCSGENTAVVEKDHITAKVYESSSFIAATNHDAELVTSTDETNPYTPQHDIAGMADLIEDSTQRKACVSEKWQRACQRSGLREGEAAISQKTLVNWVSAYPICNEETHYACIMDPTAGSFVWVRRLLPRRR</sequence>
<evidence type="ECO:0000313" key="4">
    <source>
        <dbReference type="Proteomes" id="UP000799429"/>
    </source>
</evidence>
<dbReference type="AlphaFoldDB" id="A0A9P4SEL2"/>
<proteinExistence type="predicted"/>
<evidence type="ECO:0000259" key="2">
    <source>
        <dbReference type="Pfam" id="PF15508"/>
    </source>
</evidence>
<dbReference type="EMBL" id="MU006091">
    <property type="protein sequence ID" value="KAF2841386.1"/>
    <property type="molecule type" value="Genomic_DNA"/>
</dbReference>
<dbReference type="GO" id="GO:0017040">
    <property type="term" value="F:N-acylsphingosine amidohydrolase activity"/>
    <property type="evidence" value="ECO:0007669"/>
    <property type="project" value="UniProtKB-EC"/>
</dbReference>
<reference evidence="3" key="1">
    <citation type="journal article" date="2020" name="Stud. Mycol.">
        <title>101 Dothideomycetes genomes: a test case for predicting lifestyles and emergence of pathogens.</title>
        <authorList>
            <person name="Haridas S."/>
            <person name="Albert R."/>
            <person name="Binder M."/>
            <person name="Bloem J."/>
            <person name="Labutti K."/>
            <person name="Salamov A."/>
            <person name="Andreopoulos B."/>
            <person name="Baker S."/>
            <person name="Barry K."/>
            <person name="Bills G."/>
            <person name="Bluhm B."/>
            <person name="Cannon C."/>
            <person name="Castanera R."/>
            <person name="Culley D."/>
            <person name="Daum C."/>
            <person name="Ezra D."/>
            <person name="Gonzalez J."/>
            <person name="Henrissat B."/>
            <person name="Kuo A."/>
            <person name="Liang C."/>
            <person name="Lipzen A."/>
            <person name="Lutzoni F."/>
            <person name="Magnuson J."/>
            <person name="Mondo S."/>
            <person name="Nolan M."/>
            <person name="Ohm R."/>
            <person name="Pangilinan J."/>
            <person name="Park H.-J."/>
            <person name="Ramirez L."/>
            <person name="Alfaro M."/>
            <person name="Sun H."/>
            <person name="Tritt A."/>
            <person name="Yoshinaga Y."/>
            <person name="Zwiers L.-H."/>
            <person name="Turgeon B."/>
            <person name="Goodwin S."/>
            <person name="Spatafora J."/>
            <person name="Crous P."/>
            <person name="Grigoriev I."/>
        </authorList>
    </citation>
    <scope>NUCLEOTIDE SEQUENCE</scope>
    <source>
        <strain evidence="3">CBS 101060</strain>
    </source>
</reference>
<keyword evidence="4" id="KW-1185">Reference proteome</keyword>
<protein>
    <recommendedName>
        <fullName evidence="1">ceramidase</fullName>
        <ecNumber evidence="1">3.5.1.23</ecNumber>
    </recommendedName>
</protein>
<evidence type="ECO:0000313" key="3">
    <source>
        <dbReference type="EMBL" id="KAF2841386.1"/>
    </source>
</evidence>
<evidence type="ECO:0000256" key="1">
    <source>
        <dbReference type="ARBA" id="ARBA00011891"/>
    </source>
</evidence>
<dbReference type="Gene3D" id="3.60.60.10">
    <property type="entry name" value="Penicillin V Acylase, Chain A"/>
    <property type="match status" value="1"/>
</dbReference>
<dbReference type="OrthoDB" id="5273684at2759"/>
<gene>
    <name evidence="3" type="ORF">M501DRAFT_1022716</name>
</gene>
<organism evidence="3 4">
    <name type="scientific">Patellaria atrata CBS 101060</name>
    <dbReference type="NCBI Taxonomy" id="1346257"/>
    <lineage>
        <taxon>Eukaryota</taxon>
        <taxon>Fungi</taxon>
        <taxon>Dikarya</taxon>
        <taxon>Ascomycota</taxon>
        <taxon>Pezizomycotina</taxon>
        <taxon>Dothideomycetes</taxon>
        <taxon>Dothideomycetes incertae sedis</taxon>
        <taxon>Patellariales</taxon>
        <taxon>Patellariaceae</taxon>
        <taxon>Patellaria</taxon>
    </lineage>
</organism>